<accession>A0A2V4UAG4</accession>
<gene>
    <name evidence="1" type="ORF">C7410_115190</name>
</gene>
<proteinExistence type="predicted"/>
<protein>
    <submittedName>
        <fullName evidence="1">Uncharacterized protein</fullName>
    </submittedName>
</protein>
<dbReference type="Proteomes" id="UP000247772">
    <property type="component" value="Unassembled WGS sequence"/>
</dbReference>
<sequence>MNIRDVAGVATPAELYELASKFGLHVGSMDQLVRFAVEIQRRFLVSHEGVSALSAYIKREEA</sequence>
<evidence type="ECO:0000313" key="1">
    <source>
        <dbReference type="EMBL" id="PYE21347.1"/>
    </source>
</evidence>
<organism evidence="1 2">
    <name type="scientific">Paraburkholderia silvatlantica</name>
    <dbReference type="NCBI Taxonomy" id="321895"/>
    <lineage>
        <taxon>Bacteria</taxon>
        <taxon>Pseudomonadati</taxon>
        <taxon>Pseudomonadota</taxon>
        <taxon>Betaproteobacteria</taxon>
        <taxon>Burkholderiales</taxon>
        <taxon>Burkholderiaceae</taxon>
        <taxon>Paraburkholderia</taxon>
    </lineage>
</organism>
<dbReference type="OrthoDB" id="9967448at2"/>
<dbReference type="RefSeq" id="WP_146242715.1">
    <property type="nucleotide sequence ID" value="NZ_QJSQ01000015.1"/>
</dbReference>
<name>A0A2V4UAG4_9BURK</name>
<dbReference type="EMBL" id="QJSQ01000015">
    <property type="protein sequence ID" value="PYE21347.1"/>
    <property type="molecule type" value="Genomic_DNA"/>
</dbReference>
<comment type="caution">
    <text evidence="1">The sequence shown here is derived from an EMBL/GenBank/DDBJ whole genome shotgun (WGS) entry which is preliminary data.</text>
</comment>
<evidence type="ECO:0000313" key="2">
    <source>
        <dbReference type="Proteomes" id="UP000247772"/>
    </source>
</evidence>
<reference evidence="1 2" key="1">
    <citation type="submission" date="2018-06" db="EMBL/GenBank/DDBJ databases">
        <title>Genomic Encyclopedia of Type Strains, Phase IV (KMG-V): Genome sequencing to study the core and pangenomes of soil and plant-associated prokaryotes.</title>
        <authorList>
            <person name="Whitman W."/>
        </authorList>
    </citation>
    <scope>NUCLEOTIDE SEQUENCE [LARGE SCALE GENOMIC DNA]</scope>
    <source>
        <strain evidence="1 2">SRCL-318</strain>
    </source>
</reference>
<dbReference type="AlphaFoldDB" id="A0A2V4UAG4"/>